<comment type="similarity">
    <text evidence="2">Belongs to the ABC transporter superfamily.</text>
</comment>
<evidence type="ECO:0000256" key="3">
    <source>
        <dbReference type="ARBA" id="ARBA00022448"/>
    </source>
</evidence>
<feature type="domain" description="ABC transporter" evidence="8">
    <location>
        <begin position="6"/>
        <end position="256"/>
    </location>
</feature>
<dbReference type="GO" id="GO:0005524">
    <property type="term" value="F:ATP binding"/>
    <property type="evidence" value="ECO:0007669"/>
    <property type="project" value="UniProtKB-KW"/>
</dbReference>
<dbReference type="InterPro" id="IPR003593">
    <property type="entry name" value="AAA+_ATPase"/>
</dbReference>
<dbReference type="NCBIfam" id="NF008453">
    <property type="entry name" value="PRK11308.1"/>
    <property type="match status" value="2"/>
</dbReference>
<dbReference type="InterPro" id="IPR003439">
    <property type="entry name" value="ABC_transporter-like_ATP-bd"/>
</dbReference>
<gene>
    <name evidence="9" type="ORF">SAMN02745157_4534</name>
</gene>
<evidence type="ECO:0000256" key="4">
    <source>
        <dbReference type="ARBA" id="ARBA00022475"/>
    </source>
</evidence>
<evidence type="ECO:0000256" key="5">
    <source>
        <dbReference type="ARBA" id="ARBA00022741"/>
    </source>
</evidence>
<evidence type="ECO:0000313" key="9">
    <source>
        <dbReference type="EMBL" id="SHG61738.1"/>
    </source>
</evidence>
<comment type="subcellular location">
    <subcellularLocation>
        <location evidence="1">Cell inner membrane</location>
        <topology evidence="1">Peripheral membrane protein</topology>
    </subcellularLocation>
</comment>
<dbReference type="SMART" id="SM00382">
    <property type="entry name" value="AAA"/>
    <property type="match status" value="2"/>
</dbReference>
<dbReference type="EMBL" id="FQUP01000006">
    <property type="protein sequence ID" value="SHG61738.1"/>
    <property type="molecule type" value="Genomic_DNA"/>
</dbReference>
<dbReference type="OrthoDB" id="9802264at2"/>
<name>A0A1M5L9Q7_9HYPH</name>
<dbReference type="CDD" id="cd03257">
    <property type="entry name" value="ABC_NikE_OppD_transporters"/>
    <property type="match status" value="2"/>
</dbReference>
<dbReference type="NCBIfam" id="NF007739">
    <property type="entry name" value="PRK10419.1"/>
    <property type="match status" value="2"/>
</dbReference>
<dbReference type="InterPro" id="IPR050388">
    <property type="entry name" value="ABC_Ni/Peptide_Import"/>
</dbReference>
<dbReference type="RefSeq" id="WP_073057743.1">
    <property type="nucleotide sequence ID" value="NZ_FQUP01000006.1"/>
</dbReference>
<dbReference type="SUPFAM" id="SSF52540">
    <property type="entry name" value="P-loop containing nucleoside triphosphate hydrolases"/>
    <property type="match status" value="2"/>
</dbReference>
<dbReference type="PANTHER" id="PTHR43297:SF2">
    <property type="entry name" value="DIPEPTIDE TRANSPORT ATP-BINDING PROTEIN DPPD"/>
    <property type="match status" value="1"/>
</dbReference>
<dbReference type="FunFam" id="3.40.50.300:FF:000016">
    <property type="entry name" value="Oligopeptide ABC transporter ATP-binding component"/>
    <property type="match status" value="2"/>
</dbReference>
<evidence type="ECO:0000313" key="10">
    <source>
        <dbReference type="Proteomes" id="UP000184485"/>
    </source>
</evidence>
<keyword evidence="7" id="KW-0472">Membrane</keyword>
<dbReference type="STRING" id="1122133.SAMN02745157_4534"/>
<keyword evidence="3" id="KW-0813">Transport</keyword>
<dbReference type="InterPro" id="IPR017871">
    <property type="entry name" value="ABC_transporter-like_CS"/>
</dbReference>
<keyword evidence="4" id="KW-1003">Cell membrane</keyword>
<dbReference type="Pfam" id="PF08352">
    <property type="entry name" value="oligo_HPY"/>
    <property type="match status" value="2"/>
</dbReference>
<accession>A0A1M5L9Q7</accession>
<protein>
    <submittedName>
        <fullName evidence="9">Glutathione transport system ATP-binding protein</fullName>
    </submittedName>
</protein>
<dbReference type="AlphaFoldDB" id="A0A1M5L9Q7"/>
<dbReference type="GO" id="GO:0005886">
    <property type="term" value="C:plasma membrane"/>
    <property type="evidence" value="ECO:0007669"/>
    <property type="project" value="UniProtKB-SubCell"/>
</dbReference>
<feature type="domain" description="ABC transporter" evidence="8">
    <location>
        <begin position="282"/>
        <end position="530"/>
    </location>
</feature>
<keyword evidence="6 9" id="KW-0067">ATP-binding</keyword>
<evidence type="ECO:0000256" key="2">
    <source>
        <dbReference type="ARBA" id="ARBA00005417"/>
    </source>
</evidence>
<keyword evidence="5" id="KW-0547">Nucleotide-binding</keyword>
<proteinExistence type="inferred from homology"/>
<dbReference type="PROSITE" id="PS00211">
    <property type="entry name" value="ABC_TRANSPORTER_1"/>
    <property type="match status" value="2"/>
</dbReference>
<reference evidence="9 10" key="1">
    <citation type="submission" date="2016-11" db="EMBL/GenBank/DDBJ databases">
        <authorList>
            <person name="Jaros S."/>
            <person name="Januszkiewicz K."/>
            <person name="Wedrychowicz H."/>
        </authorList>
    </citation>
    <scope>NUCLEOTIDE SEQUENCE [LARGE SCALE GENOMIC DNA]</scope>
    <source>
        <strain evidence="9 10">DSM 19436</strain>
    </source>
</reference>
<keyword evidence="10" id="KW-1185">Reference proteome</keyword>
<evidence type="ECO:0000256" key="1">
    <source>
        <dbReference type="ARBA" id="ARBA00004417"/>
    </source>
</evidence>
<dbReference type="GO" id="GO:0015833">
    <property type="term" value="P:peptide transport"/>
    <property type="evidence" value="ECO:0007669"/>
    <property type="project" value="InterPro"/>
</dbReference>
<dbReference type="Gene3D" id="3.40.50.300">
    <property type="entry name" value="P-loop containing nucleotide triphosphate hydrolases"/>
    <property type="match status" value="2"/>
</dbReference>
<dbReference type="GO" id="GO:0055085">
    <property type="term" value="P:transmembrane transport"/>
    <property type="evidence" value="ECO:0007669"/>
    <property type="project" value="UniProtKB-ARBA"/>
</dbReference>
<evidence type="ECO:0000259" key="8">
    <source>
        <dbReference type="PROSITE" id="PS50893"/>
    </source>
</evidence>
<evidence type="ECO:0000256" key="7">
    <source>
        <dbReference type="ARBA" id="ARBA00023136"/>
    </source>
</evidence>
<sequence length="569" mass="61095">MTTQLLDVENLSVSFRAGEQRREALRGLSFSIGRAETLAIVGESGSGKSVTALAIMGLLPRGGRIDSGAIRLGGRDLVGAPPAAIARLRGAQMSMIFQEPMTSLNPVLSIAKQMIEGPIAHGRATARTETREAAAMLERVGITDPLRCLAQYPHELSGGMRQRVMIAAAMMMRPALLIADEPTTALDVTVQAQILDLLRALVRDEGTALVLVTHDMGVVAEMADRVLVMRRGEAVEDAAVRPLFAHPEATYTRALLAAVPRLDDGFESGGPPGGRSGGTPILVARGISRTFGGRRFFRQRSATRALDNVSLTLAKGEIVAVVGESGSGKSTLGRALARLTDVDAGEILFEGESLTALSGKKLRRRRSGIQMVFQDPYASLDPRFTIGRTIAEPMLVHGLATRAEAGERIAALLSRVQLDPGMASRYPHEFSGGQRQRVAIARALAARPRIIIADEPTSALDVSVQAQILDLIEELRRNEELSFVFISHDLAVVRRIADRVAVMRAGRVLELGPTGVVFREPAHVYTRALLSAVPAPDPDLRGRPRIHIAAGSYPAGRLVERAPNHWVAS</sequence>
<organism evidence="9 10">
    <name type="scientific">Kaistia soli DSM 19436</name>
    <dbReference type="NCBI Taxonomy" id="1122133"/>
    <lineage>
        <taxon>Bacteria</taxon>
        <taxon>Pseudomonadati</taxon>
        <taxon>Pseudomonadota</taxon>
        <taxon>Alphaproteobacteria</taxon>
        <taxon>Hyphomicrobiales</taxon>
        <taxon>Kaistiaceae</taxon>
        <taxon>Kaistia</taxon>
    </lineage>
</organism>
<dbReference type="GO" id="GO:0016887">
    <property type="term" value="F:ATP hydrolysis activity"/>
    <property type="evidence" value="ECO:0007669"/>
    <property type="project" value="InterPro"/>
</dbReference>
<dbReference type="InterPro" id="IPR027417">
    <property type="entry name" value="P-loop_NTPase"/>
</dbReference>
<dbReference type="InterPro" id="IPR013563">
    <property type="entry name" value="Oligopep_ABC_C"/>
</dbReference>
<evidence type="ECO:0000256" key="6">
    <source>
        <dbReference type="ARBA" id="ARBA00022840"/>
    </source>
</evidence>
<dbReference type="PROSITE" id="PS50893">
    <property type="entry name" value="ABC_TRANSPORTER_2"/>
    <property type="match status" value="2"/>
</dbReference>
<dbReference type="PANTHER" id="PTHR43297">
    <property type="entry name" value="OLIGOPEPTIDE TRANSPORT ATP-BINDING PROTEIN APPD"/>
    <property type="match status" value="1"/>
</dbReference>
<dbReference type="Pfam" id="PF00005">
    <property type="entry name" value="ABC_tran"/>
    <property type="match status" value="2"/>
</dbReference>
<dbReference type="Proteomes" id="UP000184485">
    <property type="component" value="Unassembled WGS sequence"/>
</dbReference>